<sequence>MTMGLKLCHLRMLAAVVRRPCLAASMLVAGQASAQTVSGTHRLFDFTVSMPDNSDVVILAIILLGTPLAAYAIYRMLLKGTVQKGVHPSHLSAALWLWALFAVSAIPLLLPWLGFGMGWFVLSAALLSVTALVFIVSRVVIVAWAAVLLILLVLIVGSLAGGIL</sequence>
<evidence type="ECO:0000313" key="2">
    <source>
        <dbReference type="Proteomes" id="UP000234752"/>
    </source>
</evidence>
<dbReference type="KEGG" id="ncb:C0V82_19860"/>
<organism evidence="1 2">
    <name type="scientific">Niveispirillum cyanobacteriorum</name>
    <dbReference type="NCBI Taxonomy" id="1612173"/>
    <lineage>
        <taxon>Bacteria</taxon>
        <taxon>Pseudomonadati</taxon>
        <taxon>Pseudomonadota</taxon>
        <taxon>Alphaproteobacteria</taxon>
        <taxon>Rhodospirillales</taxon>
        <taxon>Azospirillaceae</taxon>
        <taxon>Niveispirillum</taxon>
    </lineage>
</organism>
<dbReference type="Proteomes" id="UP000234752">
    <property type="component" value="Chromosome eg_2"/>
</dbReference>
<gene>
    <name evidence="1" type="ORF">C0V82_19860</name>
</gene>
<accession>A0A2K9NHP2</accession>
<protein>
    <submittedName>
        <fullName evidence="1">Uncharacterized protein</fullName>
    </submittedName>
</protein>
<proteinExistence type="predicted"/>
<reference evidence="1 2" key="1">
    <citation type="submission" date="2017-12" db="EMBL/GenBank/DDBJ databases">
        <title>Genomes of bacteria within cyanobacterial aggregates.</title>
        <authorList>
            <person name="Cai H."/>
        </authorList>
    </citation>
    <scope>NUCLEOTIDE SEQUENCE [LARGE SCALE GENOMIC DNA]</scope>
    <source>
        <strain evidence="1 2">TH16</strain>
    </source>
</reference>
<name>A0A2K9NHP2_9PROT</name>
<dbReference type="AlphaFoldDB" id="A0A2K9NHP2"/>
<keyword evidence="2" id="KW-1185">Reference proteome</keyword>
<evidence type="ECO:0000313" key="1">
    <source>
        <dbReference type="EMBL" id="AUN32591.1"/>
    </source>
</evidence>
<dbReference type="EMBL" id="CP025612">
    <property type="protein sequence ID" value="AUN32591.1"/>
    <property type="molecule type" value="Genomic_DNA"/>
</dbReference>